<keyword evidence="5" id="KW-1185">Reference proteome</keyword>
<dbReference type="Pfam" id="PF00857">
    <property type="entry name" value="Isochorismatase"/>
    <property type="match status" value="1"/>
</dbReference>
<dbReference type="RefSeq" id="WP_267647930.1">
    <property type="nucleotide sequence ID" value="NZ_JANHGR010000002.1"/>
</dbReference>
<feature type="domain" description="Isochorismatase-like" evidence="3">
    <location>
        <begin position="16"/>
        <end position="188"/>
    </location>
</feature>
<dbReference type="CDD" id="cd01014">
    <property type="entry name" value="nicotinamidase_related"/>
    <property type="match status" value="1"/>
</dbReference>
<evidence type="ECO:0000313" key="5">
    <source>
        <dbReference type="Proteomes" id="UP001597139"/>
    </source>
</evidence>
<sequence>MTDLTADGPLSLSADAALLLVDFQTGFDADGWGERNNPDAEARAADLLAAWREADAPVVHARHDSQEAGSPLRSDGAGFAWKPETAPEDDEHVVTKQVNGAFLGTDLDDWLGSQGVETLVVCGLTTDHCVSTTTRMAENRGYAVTLVADASATFAREGPGDIELTAEENHRAALAELYREFADVRDAASVIDALA</sequence>
<dbReference type="InterPro" id="IPR000868">
    <property type="entry name" value="Isochorismatase-like_dom"/>
</dbReference>
<proteinExistence type="predicted"/>
<feature type="region of interest" description="Disordered" evidence="2">
    <location>
        <begin position="62"/>
        <end position="89"/>
    </location>
</feature>
<gene>
    <name evidence="4" type="ORF">ACFSAU_11345</name>
</gene>
<dbReference type="EC" id="3.-.-.-" evidence="4"/>
<organism evidence="4 5">
    <name type="scientific">Halolamina litorea</name>
    <dbReference type="NCBI Taxonomy" id="1515593"/>
    <lineage>
        <taxon>Archaea</taxon>
        <taxon>Methanobacteriati</taxon>
        <taxon>Methanobacteriota</taxon>
        <taxon>Stenosarchaea group</taxon>
        <taxon>Halobacteria</taxon>
        <taxon>Halobacteriales</taxon>
        <taxon>Haloferacaceae</taxon>
    </lineage>
</organism>
<evidence type="ECO:0000256" key="1">
    <source>
        <dbReference type="ARBA" id="ARBA00022801"/>
    </source>
</evidence>
<accession>A0ABD6BU76</accession>
<dbReference type="InterPro" id="IPR050272">
    <property type="entry name" value="Isochorismatase-like_hydrls"/>
</dbReference>
<dbReference type="PANTHER" id="PTHR43540">
    <property type="entry name" value="PEROXYUREIDOACRYLATE/UREIDOACRYLATE AMIDOHYDROLASE-RELATED"/>
    <property type="match status" value="1"/>
</dbReference>
<dbReference type="GO" id="GO:0016787">
    <property type="term" value="F:hydrolase activity"/>
    <property type="evidence" value="ECO:0007669"/>
    <property type="project" value="UniProtKB-KW"/>
</dbReference>
<dbReference type="Gene3D" id="3.40.50.850">
    <property type="entry name" value="Isochorismatase-like"/>
    <property type="match status" value="1"/>
</dbReference>
<evidence type="ECO:0000259" key="3">
    <source>
        <dbReference type="Pfam" id="PF00857"/>
    </source>
</evidence>
<dbReference type="Proteomes" id="UP001597139">
    <property type="component" value="Unassembled WGS sequence"/>
</dbReference>
<comment type="caution">
    <text evidence="4">The sequence shown here is derived from an EMBL/GenBank/DDBJ whole genome shotgun (WGS) entry which is preliminary data.</text>
</comment>
<dbReference type="AlphaFoldDB" id="A0ABD6BU76"/>
<keyword evidence="1 4" id="KW-0378">Hydrolase</keyword>
<dbReference type="InterPro" id="IPR036380">
    <property type="entry name" value="Isochorismatase-like_sf"/>
</dbReference>
<reference evidence="4 5" key="1">
    <citation type="journal article" date="2019" name="Int. J. Syst. Evol. Microbiol.">
        <title>The Global Catalogue of Microorganisms (GCM) 10K type strain sequencing project: providing services to taxonomists for standard genome sequencing and annotation.</title>
        <authorList>
            <consortium name="The Broad Institute Genomics Platform"/>
            <consortium name="The Broad Institute Genome Sequencing Center for Infectious Disease"/>
            <person name="Wu L."/>
            <person name="Ma J."/>
        </authorList>
    </citation>
    <scope>NUCLEOTIDE SEQUENCE [LARGE SCALE GENOMIC DNA]</scope>
    <source>
        <strain evidence="4 5">CGMCC 1.12859</strain>
    </source>
</reference>
<dbReference type="PANTHER" id="PTHR43540:SF1">
    <property type="entry name" value="ISOCHORISMATASE HYDROLASE"/>
    <property type="match status" value="1"/>
</dbReference>
<protein>
    <submittedName>
        <fullName evidence="4">Cysteine hydrolase family protein</fullName>
        <ecNumber evidence="4">3.-.-.-</ecNumber>
    </submittedName>
</protein>
<evidence type="ECO:0000256" key="2">
    <source>
        <dbReference type="SAM" id="MobiDB-lite"/>
    </source>
</evidence>
<evidence type="ECO:0000313" key="4">
    <source>
        <dbReference type="EMBL" id="MFD1568089.1"/>
    </source>
</evidence>
<dbReference type="SUPFAM" id="SSF52499">
    <property type="entry name" value="Isochorismatase-like hydrolases"/>
    <property type="match status" value="1"/>
</dbReference>
<dbReference type="EMBL" id="JBHUCZ010000010">
    <property type="protein sequence ID" value="MFD1568089.1"/>
    <property type="molecule type" value="Genomic_DNA"/>
</dbReference>
<name>A0ABD6BU76_9EURY</name>